<name>A0ABY1C415_MYXFU</name>
<comment type="caution">
    <text evidence="8">The sequence shown here is derived from an EMBL/GenBank/DDBJ whole genome shotgun (WGS) entry which is preliminary data.</text>
</comment>
<evidence type="ECO:0000256" key="6">
    <source>
        <dbReference type="ARBA" id="ARBA00023136"/>
    </source>
</evidence>
<evidence type="ECO:0000313" key="9">
    <source>
        <dbReference type="Proteomes" id="UP000183760"/>
    </source>
</evidence>
<evidence type="ECO:0000256" key="4">
    <source>
        <dbReference type="ARBA" id="ARBA00022692"/>
    </source>
</evidence>
<keyword evidence="6 7" id="KW-0472">Membrane</keyword>
<comment type="subcellular location">
    <subcellularLocation>
        <location evidence="1">Cell membrane</location>
        <topology evidence="1">Multi-pass membrane protein</topology>
    </subcellularLocation>
</comment>
<dbReference type="Proteomes" id="UP000183760">
    <property type="component" value="Unassembled WGS sequence"/>
</dbReference>
<reference evidence="8 9" key="1">
    <citation type="submission" date="2016-10" db="EMBL/GenBank/DDBJ databases">
        <authorList>
            <person name="Varghese N."/>
            <person name="Submissions S."/>
        </authorList>
    </citation>
    <scope>NUCLEOTIDE SEQUENCE [LARGE SCALE GENOMIC DNA]</scope>
    <source>
        <strain evidence="8 9">DSM 16525</strain>
    </source>
</reference>
<evidence type="ECO:0000313" key="8">
    <source>
        <dbReference type="EMBL" id="SET62972.1"/>
    </source>
</evidence>
<protein>
    <submittedName>
        <fullName evidence="8">Multisubunit sodium/proton antiporter, MrpE subunit</fullName>
    </submittedName>
</protein>
<evidence type="ECO:0000256" key="1">
    <source>
        <dbReference type="ARBA" id="ARBA00004651"/>
    </source>
</evidence>
<dbReference type="PANTHER" id="PTHR34584:SF1">
    <property type="entry name" value="NA(+)_H(+) ANTIPORTER SUBUNIT E1"/>
    <property type="match status" value="1"/>
</dbReference>
<keyword evidence="3" id="KW-1003">Cell membrane</keyword>
<comment type="similarity">
    <text evidence="2">Belongs to the CPA3 antiporters (TC 2.A.63) subunit E family.</text>
</comment>
<feature type="transmembrane region" description="Helical" evidence="7">
    <location>
        <begin position="72"/>
        <end position="91"/>
    </location>
</feature>
<dbReference type="PANTHER" id="PTHR34584">
    <property type="entry name" value="NA(+)/H(+) ANTIPORTER SUBUNIT E1"/>
    <property type="match status" value="1"/>
</dbReference>
<sequence>MTNVTRDSVRRVRGGWPRVRRVDPVDTGDARVSAEEGRSRTPRLDVGAWKSAVARVVFLALTWWALCDGDPSSLTFGLVVVGVVSAVSFVLSPPRRHAWTLLGVAGFALFFLKGSVHGGFDVAKRALSPSLPISPVFVRYPIRLPEGAPQTLFRITLSLMPGTLNADIDGEELVVHALVDRGQGIHEELEDLERRVRRLFGLDASPSPPEGAHA</sequence>
<feature type="transmembrane region" description="Helical" evidence="7">
    <location>
        <begin position="98"/>
        <end position="120"/>
    </location>
</feature>
<keyword evidence="5 7" id="KW-1133">Transmembrane helix</keyword>
<dbReference type="Pfam" id="PF01899">
    <property type="entry name" value="MNHE"/>
    <property type="match status" value="1"/>
</dbReference>
<accession>A0ABY1C415</accession>
<keyword evidence="9" id="KW-1185">Reference proteome</keyword>
<gene>
    <name evidence="8" type="ORF">SAMN05443572_102942</name>
</gene>
<evidence type="ECO:0000256" key="2">
    <source>
        <dbReference type="ARBA" id="ARBA00006228"/>
    </source>
</evidence>
<evidence type="ECO:0000256" key="5">
    <source>
        <dbReference type="ARBA" id="ARBA00022989"/>
    </source>
</evidence>
<proteinExistence type="inferred from homology"/>
<keyword evidence="4 7" id="KW-0812">Transmembrane</keyword>
<feature type="transmembrane region" description="Helical" evidence="7">
    <location>
        <begin position="48"/>
        <end position="66"/>
    </location>
</feature>
<organism evidence="8 9">
    <name type="scientific">Myxococcus fulvus</name>
    <dbReference type="NCBI Taxonomy" id="33"/>
    <lineage>
        <taxon>Bacteria</taxon>
        <taxon>Pseudomonadati</taxon>
        <taxon>Myxococcota</taxon>
        <taxon>Myxococcia</taxon>
        <taxon>Myxococcales</taxon>
        <taxon>Cystobacterineae</taxon>
        <taxon>Myxococcaceae</taxon>
        <taxon>Myxococcus</taxon>
    </lineage>
</organism>
<evidence type="ECO:0000256" key="3">
    <source>
        <dbReference type="ARBA" id="ARBA00022475"/>
    </source>
</evidence>
<dbReference type="EMBL" id="FOIB01000002">
    <property type="protein sequence ID" value="SET62972.1"/>
    <property type="molecule type" value="Genomic_DNA"/>
</dbReference>
<evidence type="ECO:0000256" key="7">
    <source>
        <dbReference type="SAM" id="Phobius"/>
    </source>
</evidence>
<dbReference type="InterPro" id="IPR002758">
    <property type="entry name" value="Cation_antiport_E"/>
</dbReference>